<dbReference type="PANTHER" id="PTHR16134">
    <property type="entry name" value="F-BOX/TPR REPEAT PROTEIN POF3"/>
    <property type="match status" value="1"/>
</dbReference>
<dbReference type="AlphaFoldDB" id="A0AAD2DXB8"/>
<evidence type="ECO:0000313" key="4">
    <source>
        <dbReference type="Proteomes" id="UP000834106"/>
    </source>
</evidence>
<accession>A0AAD2DXB8</accession>
<protein>
    <recommendedName>
        <fullName evidence="5">Coronatine-insensitive protein 1</fullName>
    </recommendedName>
</protein>
<dbReference type="PANTHER" id="PTHR16134:SF43">
    <property type="entry name" value="CORONATINE-INSENSITIVE PROTEIN 1"/>
    <property type="match status" value="1"/>
</dbReference>
<dbReference type="CDD" id="cd22159">
    <property type="entry name" value="F-box_AtTIR1-like"/>
    <property type="match status" value="1"/>
</dbReference>
<evidence type="ECO:0000259" key="1">
    <source>
        <dbReference type="Pfam" id="PF18511"/>
    </source>
</evidence>
<name>A0AAD2DXB8_9LAMI</name>
<dbReference type="Pfam" id="PF18511">
    <property type="entry name" value="F-box_5"/>
    <property type="match status" value="1"/>
</dbReference>
<dbReference type="Proteomes" id="UP000834106">
    <property type="component" value="Chromosome 9"/>
</dbReference>
<dbReference type="EMBL" id="OU503044">
    <property type="protein sequence ID" value="CAI9768253.1"/>
    <property type="molecule type" value="Genomic_DNA"/>
</dbReference>
<keyword evidence="4" id="KW-1185">Reference proteome</keyword>
<dbReference type="Gene3D" id="3.80.10.10">
    <property type="entry name" value="Ribonuclease Inhibitor"/>
    <property type="match status" value="1"/>
</dbReference>
<evidence type="ECO:0000313" key="3">
    <source>
        <dbReference type="EMBL" id="CAI9768253.1"/>
    </source>
</evidence>
<evidence type="ECO:0000259" key="2">
    <source>
        <dbReference type="Pfam" id="PF18791"/>
    </source>
</evidence>
<dbReference type="GO" id="GO:0019005">
    <property type="term" value="C:SCF ubiquitin ligase complex"/>
    <property type="evidence" value="ECO:0007669"/>
    <property type="project" value="TreeGrafter"/>
</dbReference>
<evidence type="ECO:0008006" key="5">
    <source>
        <dbReference type="Google" id="ProtNLM"/>
    </source>
</evidence>
<dbReference type="Gene3D" id="1.20.1280.50">
    <property type="match status" value="1"/>
</dbReference>
<dbReference type="SUPFAM" id="SSF52047">
    <property type="entry name" value="RNI-like"/>
    <property type="match status" value="1"/>
</dbReference>
<feature type="domain" description="COI1 F-box" evidence="1">
    <location>
        <begin position="14"/>
        <end position="52"/>
    </location>
</feature>
<organism evidence="3 4">
    <name type="scientific">Fraxinus pennsylvanica</name>
    <dbReference type="NCBI Taxonomy" id="56036"/>
    <lineage>
        <taxon>Eukaryota</taxon>
        <taxon>Viridiplantae</taxon>
        <taxon>Streptophyta</taxon>
        <taxon>Embryophyta</taxon>
        <taxon>Tracheophyta</taxon>
        <taxon>Spermatophyta</taxon>
        <taxon>Magnoliopsida</taxon>
        <taxon>eudicotyledons</taxon>
        <taxon>Gunneridae</taxon>
        <taxon>Pentapetalae</taxon>
        <taxon>asterids</taxon>
        <taxon>lamiids</taxon>
        <taxon>Lamiales</taxon>
        <taxon>Oleaceae</taxon>
        <taxon>Oleeae</taxon>
        <taxon>Fraxinus</taxon>
    </lineage>
</organism>
<proteinExistence type="predicted"/>
<feature type="domain" description="Transport inhibitor response 1" evidence="2">
    <location>
        <begin position="71"/>
        <end position="117"/>
    </location>
</feature>
<dbReference type="InterPro" id="IPR041101">
    <property type="entry name" value="Transp_inhibit"/>
</dbReference>
<dbReference type="Pfam" id="PF18791">
    <property type="entry name" value="Transp_inhibit"/>
    <property type="match status" value="1"/>
</dbReference>
<reference evidence="3" key="1">
    <citation type="submission" date="2023-05" db="EMBL/GenBank/DDBJ databases">
        <authorList>
            <person name="Huff M."/>
        </authorList>
    </citation>
    <scope>NUCLEOTIDE SEQUENCE</scope>
</reference>
<dbReference type="GO" id="GO:0031146">
    <property type="term" value="P:SCF-dependent proteasomal ubiquitin-dependent protein catabolic process"/>
    <property type="evidence" value="ECO:0007669"/>
    <property type="project" value="TreeGrafter"/>
</dbReference>
<sequence length="589" mass="66387">MSEASGSGEVAARTDDAVWDCVIPYVKEPQDRASVSLVCKQWHNIDSLTRKHVTIALCYAATPDLLFRRFPNLESLKLKGLPRFSMFSQFPDDWGGYATPWIEEIVKSFKKMKALHLRRMIVKDSDLELIAATAIGKGLEVLKLDRCFGFSTDGLLHICRSLRSLRTLDMEGSKIIEKDGEWLHELALNNKVLENLNLYLTKLVEVEARDLELIAKNCASLVKVKIYIEIDIADLVGFFRNAAALEEFWGGFFGPFEEYAEVAFPQRLCSLGIQDLINVDFPMVFPFAARLKKLDLLVAMLDTEDYCQLLQRCPNLEMLQGTDTIGDRGLAVVAMNCKKLKRLLLYRNLDDDFEGVITHWGLIFLSRGCFELEYLSIAASNITNASLKCVGMNLKKLYCFRLRLFKNKETKANFPLDNGVRSLLMGCDRLTGLSLDLQPGGLTDVGFSYIGKYSPKVRWMLLGFVGESDNGIKEFSKDLRSLQKLELNGCPFSEGALGDAILRLPSLRYLWVQGYTESGADWDKVHKKRPKWITEFIPAAQVATTPNENGEGATIEIKAKILGYYSLVGRRTDFPSTVVPFIPKVTIDE</sequence>
<dbReference type="InterPro" id="IPR041567">
    <property type="entry name" value="COI1_F-box"/>
</dbReference>
<dbReference type="FunFam" id="3.80.10.10:FF:000124">
    <property type="entry name" value="Coronatine-insensitive protein 1"/>
    <property type="match status" value="1"/>
</dbReference>
<dbReference type="InterPro" id="IPR032675">
    <property type="entry name" value="LRR_dom_sf"/>
</dbReference>
<gene>
    <name evidence="3" type="ORF">FPE_LOCUS15683</name>
</gene>